<dbReference type="PANTHER" id="PTHR30383:SF29">
    <property type="entry name" value="SGNH HYDROLASE-TYPE ESTERASE DOMAIN-CONTAINING PROTEIN"/>
    <property type="match status" value="1"/>
</dbReference>
<dbReference type="InterPro" id="IPR013830">
    <property type="entry name" value="SGNH_hydro"/>
</dbReference>
<feature type="signal peptide" evidence="1">
    <location>
        <begin position="1"/>
        <end position="20"/>
    </location>
</feature>
<evidence type="ECO:0000259" key="2">
    <source>
        <dbReference type="Pfam" id="PF13472"/>
    </source>
</evidence>
<dbReference type="Pfam" id="PF13472">
    <property type="entry name" value="Lipase_GDSL_2"/>
    <property type="match status" value="1"/>
</dbReference>
<organism evidence="3 4">
    <name type="scientific">Antiquaquibacter oligotrophicus</name>
    <dbReference type="NCBI Taxonomy" id="2880260"/>
    <lineage>
        <taxon>Bacteria</taxon>
        <taxon>Bacillati</taxon>
        <taxon>Actinomycetota</taxon>
        <taxon>Actinomycetes</taxon>
        <taxon>Micrococcales</taxon>
        <taxon>Microbacteriaceae</taxon>
        <taxon>Antiquaquibacter</taxon>
    </lineage>
</organism>
<evidence type="ECO:0000256" key="1">
    <source>
        <dbReference type="SAM" id="SignalP"/>
    </source>
</evidence>
<evidence type="ECO:0000313" key="3">
    <source>
        <dbReference type="EMBL" id="MDH6181859.1"/>
    </source>
</evidence>
<accession>A0ABT6KPE0</accession>
<proteinExistence type="predicted"/>
<evidence type="ECO:0000313" key="4">
    <source>
        <dbReference type="Proteomes" id="UP001160142"/>
    </source>
</evidence>
<keyword evidence="4" id="KW-1185">Reference proteome</keyword>
<feature type="chain" id="PRO_5046430265" evidence="1">
    <location>
        <begin position="21"/>
        <end position="219"/>
    </location>
</feature>
<dbReference type="PANTHER" id="PTHR30383">
    <property type="entry name" value="THIOESTERASE 1/PROTEASE 1/LYSOPHOSPHOLIPASE L1"/>
    <property type="match status" value="1"/>
</dbReference>
<dbReference type="PROSITE" id="PS51257">
    <property type="entry name" value="PROKAR_LIPOPROTEIN"/>
    <property type="match status" value="1"/>
</dbReference>
<dbReference type="EMBL" id="JARXVQ010000001">
    <property type="protein sequence ID" value="MDH6181859.1"/>
    <property type="molecule type" value="Genomic_DNA"/>
</dbReference>
<dbReference type="CDD" id="cd00229">
    <property type="entry name" value="SGNH_hydrolase"/>
    <property type="match status" value="1"/>
</dbReference>
<sequence length="219" mass="24139">MRRFAFALLGVLALAGCAQPAVVDTVEREGSMRVAFYGDSYTYGAGASDPSLRWSTIVSEQRDWTELNYSVNGLGFVNNRGVFGPGDLPATIIDDKPDIVISTMGLNDNFSFAVAADLIRSTITDDLTRFATELPDARIIVVEPFWYTDTRPESVEIINGWVRETADDLGLEYIEGASRWLEGHPEWMADDIIHPNDEGYAELARRMNEELAALGLPAG</sequence>
<reference evidence="3 4" key="1">
    <citation type="submission" date="2023-04" db="EMBL/GenBank/DDBJ databases">
        <title>Genome Encyclopedia of Bacteria and Archaea VI: Functional Genomics of Type Strains.</title>
        <authorList>
            <person name="Whitman W."/>
        </authorList>
    </citation>
    <scope>NUCLEOTIDE SEQUENCE [LARGE SCALE GENOMIC DNA]</scope>
    <source>
        <strain evidence="3 4">SG_E_30_P1</strain>
    </source>
</reference>
<dbReference type="SUPFAM" id="SSF52266">
    <property type="entry name" value="SGNH hydrolase"/>
    <property type="match status" value="1"/>
</dbReference>
<dbReference type="RefSeq" id="WP_322134159.1">
    <property type="nucleotide sequence ID" value="NZ_CP085036.1"/>
</dbReference>
<dbReference type="InterPro" id="IPR036514">
    <property type="entry name" value="SGNH_hydro_sf"/>
</dbReference>
<keyword evidence="1" id="KW-0732">Signal</keyword>
<dbReference type="Proteomes" id="UP001160142">
    <property type="component" value="Unassembled WGS sequence"/>
</dbReference>
<dbReference type="Gene3D" id="3.40.50.1110">
    <property type="entry name" value="SGNH hydrolase"/>
    <property type="match status" value="1"/>
</dbReference>
<feature type="domain" description="SGNH hydrolase-type esterase" evidence="2">
    <location>
        <begin position="36"/>
        <end position="201"/>
    </location>
</feature>
<comment type="caution">
    <text evidence="3">The sequence shown here is derived from an EMBL/GenBank/DDBJ whole genome shotgun (WGS) entry which is preliminary data.</text>
</comment>
<dbReference type="InterPro" id="IPR051532">
    <property type="entry name" value="Ester_Hydrolysis_Enzymes"/>
</dbReference>
<name>A0ABT6KPE0_9MICO</name>
<gene>
    <name evidence="3" type="ORF">M2152_002041</name>
</gene>
<protein>
    <submittedName>
        <fullName evidence="3">Lysophospholipase L1-like esterase</fullName>
    </submittedName>
</protein>